<evidence type="ECO:0000313" key="2">
    <source>
        <dbReference type="Proteomes" id="UP000647017"/>
    </source>
</evidence>
<evidence type="ECO:0000313" key="1">
    <source>
        <dbReference type="EMBL" id="GIJ09172.1"/>
    </source>
</evidence>
<gene>
    <name evidence="1" type="ORF">Van01_23860</name>
</gene>
<dbReference type="RefSeq" id="WP_204005811.1">
    <property type="nucleotide sequence ID" value="NZ_BOOZ01000011.1"/>
</dbReference>
<comment type="caution">
    <text evidence="1">The sequence shown here is derived from an EMBL/GenBank/DDBJ whole genome shotgun (WGS) entry which is preliminary data.</text>
</comment>
<reference evidence="1 2" key="1">
    <citation type="submission" date="2021-01" db="EMBL/GenBank/DDBJ databases">
        <title>Whole genome shotgun sequence of Verrucosispora andamanensis NBRC 109075.</title>
        <authorList>
            <person name="Komaki H."/>
            <person name="Tamura T."/>
        </authorList>
    </citation>
    <scope>NUCLEOTIDE SEQUENCE [LARGE SCALE GENOMIC DNA]</scope>
    <source>
        <strain evidence="1 2">NBRC 109075</strain>
    </source>
</reference>
<organism evidence="1 2">
    <name type="scientific">Micromonospora andamanensis</name>
    <dbReference type="NCBI Taxonomy" id="1287068"/>
    <lineage>
        <taxon>Bacteria</taxon>
        <taxon>Bacillati</taxon>
        <taxon>Actinomycetota</taxon>
        <taxon>Actinomycetes</taxon>
        <taxon>Micromonosporales</taxon>
        <taxon>Micromonosporaceae</taxon>
        <taxon>Micromonospora</taxon>
    </lineage>
</organism>
<keyword evidence="2" id="KW-1185">Reference proteome</keyword>
<sequence>MPSRYCRALAEPIRSRLVPVVRSRGPPRLPGCVLSLSRLPHHLYGTTSEHYLIQPWSLL</sequence>
<name>A0ABQ4HU62_9ACTN</name>
<protein>
    <submittedName>
        <fullName evidence="1">Uncharacterized protein</fullName>
    </submittedName>
</protein>
<dbReference type="Proteomes" id="UP000647017">
    <property type="component" value="Unassembled WGS sequence"/>
</dbReference>
<proteinExistence type="predicted"/>
<accession>A0ABQ4HU62</accession>
<dbReference type="EMBL" id="BOOZ01000011">
    <property type="protein sequence ID" value="GIJ09172.1"/>
    <property type="molecule type" value="Genomic_DNA"/>
</dbReference>